<dbReference type="Pfam" id="PF00487">
    <property type="entry name" value="FA_desaturase"/>
    <property type="match status" value="1"/>
</dbReference>
<feature type="transmembrane region" description="Helical" evidence="1">
    <location>
        <begin position="39"/>
        <end position="66"/>
    </location>
</feature>
<dbReference type="InterPro" id="IPR005804">
    <property type="entry name" value="FA_desaturase_dom"/>
</dbReference>
<dbReference type="GO" id="GO:0016020">
    <property type="term" value="C:membrane"/>
    <property type="evidence" value="ECO:0007669"/>
    <property type="project" value="TreeGrafter"/>
</dbReference>
<dbReference type="OrthoDB" id="9792534at2"/>
<keyword evidence="1" id="KW-0472">Membrane</keyword>
<dbReference type="AlphaFoldDB" id="A0A1M5FHG9"/>
<feature type="domain" description="Fatty acid desaturase" evidence="2">
    <location>
        <begin position="53"/>
        <end position="305"/>
    </location>
</feature>
<dbReference type="PANTHER" id="PTHR19353:SF19">
    <property type="entry name" value="DELTA(5) FATTY ACID DESATURASE C-RELATED"/>
    <property type="match status" value="1"/>
</dbReference>
<dbReference type="GO" id="GO:0008610">
    <property type="term" value="P:lipid biosynthetic process"/>
    <property type="evidence" value="ECO:0007669"/>
    <property type="project" value="UniProtKB-ARBA"/>
</dbReference>
<dbReference type="PANTHER" id="PTHR19353">
    <property type="entry name" value="FATTY ACID DESATURASE 2"/>
    <property type="match status" value="1"/>
</dbReference>
<sequence>MTVSSKTVSIARKPEFIAKAKHLSIVNSSKSTWAVVRQWLVISMAASAAIWSSHWLVYAIAIVAIATRQHALGVLMHDASHYRLFKRRRTNEIVGNVACGLPVGYIVSRYRADHTLHHRDPNSENDPNWLVFQSNPRHWNWPKRPLNAMIVFLQDIVGANSLKYAQEFANWTPAQNHFGNVDKPAPLTWEERLTVYFFLASLVFALWFTNGWLNFLILWILPYVTISLLLVRIRTIAEHHSLPEGSGVDATRHIDPSLLESLCISPLNVNCHLVHHIFPSIPHYNLPEMTDALFADPAFAAVAHRSRGYLSRNGVIRGELLTL</sequence>
<dbReference type="RefSeq" id="WP_084114671.1">
    <property type="nucleotide sequence ID" value="NZ_FQUE01000021.1"/>
</dbReference>
<evidence type="ECO:0000256" key="1">
    <source>
        <dbReference type="SAM" id="Phobius"/>
    </source>
</evidence>
<dbReference type="InterPro" id="IPR012171">
    <property type="entry name" value="Fatty_acid_desaturase"/>
</dbReference>
<keyword evidence="1" id="KW-0812">Transmembrane</keyword>
<dbReference type="STRING" id="366533.SAMN05444339_1211"/>
<protein>
    <submittedName>
        <fullName evidence="3">Fatty acid desaturase</fullName>
    </submittedName>
</protein>
<accession>A0A1M5FHG9</accession>
<gene>
    <name evidence="3" type="ORF">SAMN05444339_1211</name>
</gene>
<evidence type="ECO:0000313" key="4">
    <source>
        <dbReference type="Proteomes" id="UP000183987"/>
    </source>
</evidence>
<dbReference type="GO" id="GO:0016717">
    <property type="term" value="F:oxidoreductase activity, acting on paired donors, with oxidation of a pair of donors resulting in the reduction of molecular oxygen to two molecules of water"/>
    <property type="evidence" value="ECO:0007669"/>
    <property type="project" value="TreeGrafter"/>
</dbReference>
<evidence type="ECO:0000313" key="3">
    <source>
        <dbReference type="EMBL" id="SHF90934.1"/>
    </source>
</evidence>
<proteinExistence type="predicted"/>
<reference evidence="4" key="1">
    <citation type="submission" date="2016-11" db="EMBL/GenBank/DDBJ databases">
        <authorList>
            <person name="Varghese N."/>
            <person name="Submissions S."/>
        </authorList>
    </citation>
    <scope>NUCLEOTIDE SEQUENCE [LARGE SCALE GENOMIC DNA]</scope>
    <source>
        <strain evidence="4">DSM 29326</strain>
    </source>
</reference>
<dbReference type="EMBL" id="FQUE01000021">
    <property type="protein sequence ID" value="SHF90934.1"/>
    <property type="molecule type" value="Genomic_DNA"/>
</dbReference>
<keyword evidence="1" id="KW-1133">Transmembrane helix</keyword>
<name>A0A1M5FHG9_LOKAT</name>
<evidence type="ECO:0000259" key="2">
    <source>
        <dbReference type="Pfam" id="PF00487"/>
    </source>
</evidence>
<dbReference type="CDD" id="cd03510">
    <property type="entry name" value="Rhizobitoxine-FADS-like"/>
    <property type="match status" value="1"/>
</dbReference>
<dbReference type="Proteomes" id="UP000183987">
    <property type="component" value="Unassembled WGS sequence"/>
</dbReference>
<feature type="transmembrane region" description="Helical" evidence="1">
    <location>
        <begin position="193"/>
        <end position="209"/>
    </location>
</feature>
<organism evidence="3 4">
    <name type="scientific">Loktanella atrilutea</name>
    <dbReference type="NCBI Taxonomy" id="366533"/>
    <lineage>
        <taxon>Bacteria</taxon>
        <taxon>Pseudomonadati</taxon>
        <taxon>Pseudomonadota</taxon>
        <taxon>Alphaproteobacteria</taxon>
        <taxon>Rhodobacterales</taxon>
        <taxon>Roseobacteraceae</taxon>
        <taxon>Loktanella</taxon>
    </lineage>
</organism>
<keyword evidence="4" id="KW-1185">Reference proteome</keyword>